<feature type="compositionally biased region" description="Acidic residues" evidence="1">
    <location>
        <begin position="245"/>
        <end position="260"/>
    </location>
</feature>
<feature type="compositionally biased region" description="Basic and acidic residues" evidence="1">
    <location>
        <begin position="208"/>
        <end position="225"/>
    </location>
</feature>
<comment type="caution">
    <text evidence="2">The sequence shown here is derived from an EMBL/GenBank/DDBJ whole genome shotgun (WGS) entry which is preliminary data.</text>
</comment>
<evidence type="ECO:0000256" key="1">
    <source>
        <dbReference type="SAM" id="MobiDB-lite"/>
    </source>
</evidence>
<sequence length="260" mass="29294">MGPQAPPRLRARQILVSPEAPPLTELQRLVIDAKTRRTIDIWNSRHIVDHVVFYHNPHSTDSVKARSLLLNTLHNHAEHVVPFRFLLELRDSARLSPDAFAELLYASGKASFQDFIHPNSCAQHIPTAAMLHAVVAADPACLRSPIVYHFQAAGAPAPAVSWGRAAVFDLCKEFEARRSRQVGATAMTIIRRLGSEDKMKETLKRQKNFEKKERKRARQLEETRVQRRVQNFSGGRHSSLPTYEDGPDPEMPDDESGDEG</sequence>
<organism evidence="2 3">
    <name type="scientific">Mycena rosella</name>
    <name type="common">Pink bonnet</name>
    <name type="synonym">Agaricus rosellus</name>
    <dbReference type="NCBI Taxonomy" id="1033263"/>
    <lineage>
        <taxon>Eukaryota</taxon>
        <taxon>Fungi</taxon>
        <taxon>Dikarya</taxon>
        <taxon>Basidiomycota</taxon>
        <taxon>Agaricomycotina</taxon>
        <taxon>Agaricomycetes</taxon>
        <taxon>Agaricomycetidae</taxon>
        <taxon>Agaricales</taxon>
        <taxon>Marasmiineae</taxon>
        <taxon>Mycenaceae</taxon>
        <taxon>Mycena</taxon>
    </lineage>
</organism>
<dbReference type="AlphaFoldDB" id="A0AAD7MA30"/>
<gene>
    <name evidence="2" type="ORF">B0H17DRAFT_1325446</name>
</gene>
<keyword evidence="3" id="KW-1185">Reference proteome</keyword>
<feature type="region of interest" description="Disordered" evidence="1">
    <location>
        <begin position="208"/>
        <end position="260"/>
    </location>
</feature>
<dbReference type="EMBL" id="JARKIE010000005">
    <property type="protein sequence ID" value="KAJ7707671.1"/>
    <property type="molecule type" value="Genomic_DNA"/>
</dbReference>
<dbReference type="Proteomes" id="UP001221757">
    <property type="component" value="Unassembled WGS sequence"/>
</dbReference>
<evidence type="ECO:0000313" key="3">
    <source>
        <dbReference type="Proteomes" id="UP001221757"/>
    </source>
</evidence>
<reference evidence="2" key="1">
    <citation type="submission" date="2023-03" db="EMBL/GenBank/DDBJ databases">
        <title>Massive genome expansion in bonnet fungi (Mycena s.s.) driven by repeated elements and novel gene families across ecological guilds.</title>
        <authorList>
            <consortium name="Lawrence Berkeley National Laboratory"/>
            <person name="Harder C.B."/>
            <person name="Miyauchi S."/>
            <person name="Viragh M."/>
            <person name="Kuo A."/>
            <person name="Thoen E."/>
            <person name="Andreopoulos B."/>
            <person name="Lu D."/>
            <person name="Skrede I."/>
            <person name="Drula E."/>
            <person name="Henrissat B."/>
            <person name="Morin E."/>
            <person name="Kohler A."/>
            <person name="Barry K."/>
            <person name="LaButti K."/>
            <person name="Morin E."/>
            <person name="Salamov A."/>
            <person name="Lipzen A."/>
            <person name="Mereny Z."/>
            <person name="Hegedus B."/>
            <person name="Baldrian P."/>
            <person name="Stursova M."/>
            <person name="Weitz H."/>
            <person name="Taylor A."/>
            <person name="Grigoriev I.V."/>
            <person name="Nagy L.G."/>
            <person name="Martin F."/>
            <person name="Kauserud H."/>
        </authorList>
    </citation>
    <scope>NUCLEOTIDE SEQUENCE</scope>
    <source>
        <strain evidence="2">CBHHK067</strain>
    </source>
</reference>
<evidence type="ECO:0000313" key="2">
    <source>
        <dbReference type="EMBL" id="KAJ7707671.1"/>
    </source>
</evidence>
<accession>A0AAD7MA30</accession>
<name>A0AAD7MA30_MYCRO</name>
<protein>
    <submittedName>
        <fullName evidence="2">Uncharacterized protein</fullName>
    </submittedName>
</protein>
<proteinExistence type="predicted"/>